<gene>
    <name evidence="3" type="ORF">CGLY_02035</name>
</gene>
<dbReference type="InterPro" id="IPR005625">
    <property type="entry name" value="PepSY-ass_TM"/>
</dbReference>
<evidence type="ECO:0008006" key="5">
    <source>
        <dbReference type="Google" id="ProtNLM"/>
    </source>
</evidence>
<feature type="transmembrane region" description="Helical" evidence="2">
    <location>
        <begin position="60"/>
        <end position="85"/>
    </location>
</feature>
<dbReference type="KEGG" id="cgy:CGLY_02035"/>
<dbReference type="Proteomes" id="UP000023703">
    <property type="component" value="Chromosome"/>
</dbReference>
<feature type="region of interest" description="Disordered" evidence="1">
    <location>
        <begin position="1"/>
        <end position="50"/>
    </location>
</feature>
<feature type="transmembrane region" description="Helical" evidence="2">
    <location>
        <begin position="472"/>
        <end position="505"/>
    </location>
</feature>
<evidence type="ECO:0000256" key="1">
    <source>
        <dbReference type="SAM" id="MobiDB-lite"/>
    </source>
</evidence>
<keyword evidence="2" id="KW-0472">Membrane</keyword>
<name>X5E5Y7_9CORY</name>
<feature type="transmembrane region" description="Helical" evidence="2">
    <location>
        <begin position="429"/>
        <end position="451"/>
    </location>
</feature>
<dbReference type="eggNOG" id="COG3182">
    <property type="taxonomic scope" value="Bacteria"/>
</dbReference>
<feature type="transmembrane region" description="Helical" evidence="2">
    <location>
        <begin position="257"/>
        <end position="277"/>
    </location>
</feature>
<reference evidence="3 4" key="1">
    <citation type="journal article" date="2015" name="Int. J. Syst. Evol. Microbiol.">
        <title>Revisiting Corynebacterium glyciniphilum (ex Kubota et al., 1972) sp. nov., nom. rev., isolated from putrefied banana.</title>
        <authorList>
            <person name="Al-Dilaimi A."/>
            <person name="Bednarz H."/>
            <person name="Lomker A."/>
            <person name="Niehaus K."/>
            <person name="Kalinowski J."/>
            <person name="Ruckert C."/>
        </authorList>
    </citation>
    <scope>NUCLEOTIDE SEQUENCE [LARGE SCALE GENOMIC DNA]</scope>
    <source>
        <strain evidence="3">AJ 3170</strain>
    </source>
</reference>
<sequence length="521" mass="55239">MEGGIWRHPRVGTVRNPPGLRSDNSIVTSTVTTTASPASPTPPRSPRADDRQQNRLLKRLHFFAGVVCAPLILIAAVTGLLYAFAPTVEQVTNHSMLTATAPAGTDGTDRLPVSDLVATAQSEHPDLTLAGVRIGGDGETTRVLFSDPDLPESTVQAVFLDPWTGEVKGDTTQYGSSGSLPLRQWIAEGHRTAWLGEPGRLYSETAASWLGVLAVGGVVMWWQRQRKGQAGSPKPSRIRSMLRTGGRGRTRTMRLHGATGTLVVAGMIFLTVTGLTWSSVAGGTIGDVREKLNWGTPSVAASLPGAQEVTPSGAAGAHAGHAGHGDHAMPAGVRVSGLNSGSIDRVATTAEAELRTPVTITPPTVEGQAWTASEDRVAYRLSNDAVAIDWSTGTVTDRLDFADWPLAAKATSWLIQLHMGTLFGLPNQLVLGLLAAAIIAMVCWGYMMWWTRRPAGGLAGPPRRAPWSRPTAGTLVLVTALVVYGIVAPLFGITCLAFVVGSTLWDAARRRFSTPLSTPRR</sequence>
<accession>X5E5Y7</accession>
<dbReference type="EMBL" id="CP006842">
    <property type="protein sequence ID" value="AHW62855.1"/>
    <property type="molecule type" value="Genomic_DNA"/>
</dbReference>
<dbReference type="Pfam" id="PF03929">
    <property type="entry name" value="PepSY_TM"/>
    <property type="match status" value="1"/>
</dbReference>
<evidence type="ECO:0000313" key="4">
    <source>
        <dbReference type="Proteomes" id="UP000023703"/>
    </source>
</evidence>
<organism evidence="3 4">
    <name type="scientific">Corynebacterium glyciniphilum AJ 3170</name>
    <dbReference type="NCBI Taxonomy" id="1404245"/>
    <lineage>
        <taxon>Bacteria</taxon>
        <taxon>Bacillati</taxon>
        <taxon>Actinomycetota</taxon>
        <taxon>Actinomycetes</taxon>
        <taxon>Mycobacteriales</taxon>
        <taxon>Corynebacteriaceae</taxon>
        <taxon>Corynebacterium</taxon>
    </lineage>
</organism>
<evidence type="ECO:0000256" key="2">
    <source>
        <dbReference type="SAM" id="Phobius"/>
    </source>
</evidence>
<dbReference type="PANTHER" id="PTHR34219:SF1">
    <property type="entry name" value="PEPSY DOMAIN-CONTAINING PROTEIN"/>
    <property type="match status" value="1"/>
</dbReference>
<feature type="region of interest" description="Disordered" evidence="1">
    <location>
        <begin position="303"/>
        <end position="334"/>
    </location>
</feature>
<feature type="compositionally biased region" description="Low complexity" evidence="1">
    <location>
        <begin position="27"/>
        <end position="38"/>
    </location>
</feature>
<dbReference type="HOGENOM" id="CLU_031962_3_1_11"/>
<dbReference type="AlphaFoldDB" id="X5E5Y7"/>
<evidence type="ECO:0000313" key="3">
    <source>
        <dbReference type="EMBL" id="AHW62855.1"/>
    </source>
</evidence>
<dbReference type="PANTHER" id="PTHR34219">
    <property type="entry name" value="IRON-REGULATED INNER MEMBRANE PROTEIN-RELATED"/>
    <property type="match status" value="1"/>
</dbReference>
<protein>
    <recommendedName>
        <fullName evidence="5">PepSY domain-containing protein</fullName>
    </recommendedName>
</protein>
<keyword evidence="4" id="KW-1185">Reference proteome</keyword>
<keyword evidence="2" id="KW-1133">Transmembrane helix</keyword>
<proteinExistence type="predicted"/>
<dbReference type="STRING" id="1404245.CGLY_02035"/>
<keyword evidence="2" id="KW-0812">Transmembrane</keyword>